<organism evidence="2 3">
    <name type="scientific">Kribbella rubisoli</name>
    <dbReference type="NCBI Taxonomy" id="3075929"/>
    <lineage>
        <taxon>Bacteria</taxon>
        <taxon>Bacillati</taxon>
        <taxon>Actinomycetota</taxon>
        <taxon>Actinomycetes</taxon>
        <taxon>Propionibacteriales</taxon>
        <taxon>Kribbellaceae</taxon>
        <taxon>Kribbella</taxon>
    </lineage>
</organism>
<dbReference type="EMBL" id="SHKR01000013">
    <property type="protein sequence ID" value="RZU13786.1"/>
    <property type="molecule type" value="Genomic_DNA"/>
</dbReference>
<comment type="caution">
    <text evidence="2">The sequence shown here is derived from an EMBL/GenBank/DDBJ whole genome shotgun (WGS) entry which is preliminary data.</text>
</comment>
<accession>A0A4V2FXJ0</accession>
<sequence length="187" mass="19376">MTDLQDLLRATAAEGSNTVDLAEDAVANRIRHRRTRSQRLTVVGTALVAAAVIAGTTWAVHPGDGHPPTASGPSAAAVPPRIVTSDYAGPSGMEALLVATLTADANGCVRAQAGQSEVTLVWPRGYTVRGDSQSFEILDAIGKVVARSGVRISIGGGGADRFQNTWTGRECATGGRLWMVGGISARR</sequence>
<dbReference type="RefSeq" id="WP_130446004.1">
    <property type="nucleotide sequence ID" value="NZ_SHKR01000013.1"/>
</dbReference>
<proteinExistence type="predicted"/>
<dbReference type="AlphaFoldDB" id="A0A4V2FXJ0"/>
<keyword evidence="1" id="KW-1133">Transmembrane helix</keyword>
<name>A0A4V2FXJ0_9ACTN</name>
<evidence type="ECO:0000313" key="2">
    <source>
        <dbReference type="EMBL" id="RZU13786.1"/>
    </source>
</evidence>
<dbReference type="Proteomes" id="UP000292027">
    <property type="component" value="Unassembled WGS sequence"/>
</dbReference>
<protein>
    <submittedName>
        <fullName evidence="2">Uncharacterized protein</fullName>
    </submittedName>
</protein>
<reference evidence="2 3" key="1">
    <citation type="journal article" date="2015" name="Stand. Genomic Sci.">
        <title>Genomic Encyclopedia of Bacterial and Archaeal Type Strains, Phase III: the genomes of soil and plant-associated and newly described type strains.</title>
        <authorList>
            <person name="Whitman W.B."/>
            <person name="Woyke T."/>
            <person name="Klenk H.P."/>
            <person name="Zhou Y."/>
            <person name="Lilburn T.G."/>
            <person name="Beck B.J."/>
            <person name="De Vos P."/>
            <person name="Vandamme P."/>
            <person name="Eisen J.A."/>
            <person name="Garrity G."/>
            <person name="Hugenholtz P."/>
            <person name="Kyrpides N.C."/>
        </authorList>
    </citation>
    <scope>NUCLEOTIDE SEQUENCE [LARGE SCALE GENOMIC DNA]</scope>
    <source>
        <strain evidence="2 3">VKM Ac-2540</strain>
    </source>
</reference>
<evidence type="ECO:0000256" key="1">
    <source>
        <dbReference type="SAM" id="Phobius"/>
    </source>
</evidence>
<gene>
    <name evidence="2" type="ORF">EV645_4639</name>
</gene>
<feature type="transmembrane region" description="Helical" evidence="1">
    <location>
        <begin position="40"/>
        <end position="60"/>
    </location>
</feature>
<keyword evidence="3" id="KW-1185">Reference proteome</keyword>
<keyword evidence="1" id="KW-0812">Transmembrane</keyword>
<keyword evidence="1" id="KW-0472">Membrane</keyword>
<evidence type="ECO:0000313" key="3">
    <source>
        <dbReference type="Proteomes" id="UP000292027"/>
    </source>
</evidence>
<dbReference type="OrthoDB" id="3825898at2"/>